<dbReference type="SUPFAM" id="SSF54909">
    <property type="entry name" value="Dimeric alpha+beta barrel"/>
    <property type="match status" value="1"/>
</dbReference>
<dbReference type="InterPro" id="IPR007138">
    <property type="entry name" value="ABM_dom"/>
</dbReference>
<dbReference type="PROSITE" id="PS51725">
    <property type="entry name" value="ABM"/>
    <property type="match status" value="1"/>
</dbReference>
<name>R7YIU9_CONA1</name>
<proteinExistence type="predicted"/>
<gene>
    <name evidence="2" type="ORF">W97_01030</name>
</gene>
<dbReference type="HOGENOM" id="CLU_154205_0_0_1"/>
<dbReference type="eggNOG" id="ENOG502S3XY">
    <property type="taxonomic scope" value="Eukaryota"/>
</dbReference>
<dbReference type="PANTHER" id="PTHR38052:SF1">
    <property type="entry name" value="ABM DOMAIN-CONTAINING PROTEIN"/>
    <property type="match status" value="1"/>
</dbReference>
<evidence type="ECO:0000259" key="1">
    <source>
        <dbReference type="PROSITE" id="PS51725"/>
    </source>
</evidence>
<evidence type="ECO:0000313" key="3">
    <source>
        <dbReference type="Proteomes" id="UP000016924"/>
    </source>
</evidence>
<organism evidence="2 3">
    <name type="scientific">Coniosporium apollinis (strain CBS 100218)</name>
    <name type="common">Rock-inhabiting black yeast</name>
    <dbReference type="NCBI Taxonomy" id="1168221"/>
    <lineage>
        <taxon>Eukaryota</taxon>
        <taxon>Fungi</taxon>
        <taxon>Dikarya</taxon>
        <taxon>Ascomycota</taxon>
        <taxon>Pezizomycotina</taxon>
        <taxon>Dothideomycetes</taxon>
        <taxon>Dothideomycetes incertae sedis</taxon>
        <taxon>Coniosporium</taxon>
    </lineage>
</organism>
<dbReference type="GeneID" id="19898341"/>
<feature type="domain" description="ABM" evidence="1">
    <location>
        <begin position="5"/>
        <end position="97"/>
    </location>
</feature>
<dbReference type="RefSeq" id="XP_007777130.1">
    <property type="nucleotide sequence ID" value="XM_007778940.1"/>
</dbReference>
<dbReference type="Proteomes" id="UP000016924">
    <property type="component" value="Unassembled WGS sequence"/>
</dbReference>
<keyword evidence="3" id="KW-1185">Reference proteome</keyword>
<evidence type="ECO:0000313" key="2">
    <source>
        <dbReference type="EMBL" id="EON61813.1"/>
    </source>
</evidence>
<dbReference type="Pfam" id="PF03992">
    <property type="entry name" value="ABM"/>
    <property type="match status" value="1"/>
</dbReference>
<dbReference type="OMA" id="MDMHRLE"/>
<reference evidence="3" key="1">
    <citation type="submission" date="2012-06" db="EMBL/GenBank/DDBJ databases">
        <title>The genome sequence of Coniosporium apollinis CBS 100218.</title>
        <authorList>
            <consortium name="The Broad Institute Genome Sequencing Platform"/>
            <person name="Cuomo C."/>
            <person name="Gorbushina A."/>
            <person name="Noack S."/>
            <person name="Walker B."/>
            <person name="Young S.K."/>
            <person name="Zeng Q."/>
            <person name="Gargeya S."/>
            <person name="Fitzgerald M."/>
            <person name="Haas B."/>
            <person name="Abouelleil A."/>
            <person name="Alvarado L."/>
            <person name="Arachchi H.M."/>
            <person name="Berlin A.M."/>
            <person name="Chapman S.B."/>
            <person name="Goldberg J."/>
            <person name="Griggs A."/>
            <person name="Gujja S."/>
            <person name="Hansen M."/>
            <person name="Howarth C."/>
            <person name="Imamovic A."/>
            <person name="Larimer J."/>
            <person name="McCowan C."/>
            <person name="Montmayeur A."/>
            <person name="Murphy C."/>
            <person name="Neiman D."/>
            <person name="Pearson M."/>
            <person name="Priest M."/>
            <person name="Roberts A."/>
            <person name="Saif S."/>
            <person name="Shea T."/>
            <person name="Sisk P."/>
            <person name="Sykes S."/>
            <person name="Wortman J."/>
            <person name="Nusbaum C."/>
            <person name="Birren B."/>
        </authorList>
    </citation>
    <scope>NUCLEOTIDE SEQUENCE [LARGE SCALE GENOMIC DNA]</scope>
    <source>
        <strain evidence="3">CBS 100218</strain>
    </source>
</reference>
<dbReference type="InterPro" id="IPR011008">
    <property type="entry name" value="Dimeric_a/b-barrel"/>
</dbReference>
<dbReference type="PANTHER" id="PTHR38052">
    <property type="entry name" value="EXPRESSED PROTEIN"/>
    <property type="match status" value="1"/>
</dbReference>
<dbReference type="STRING" id="1168221.R7YIU9"/>
<dbReference type="Gene3D" id="3.30.70.100">
    <property type="match status" value="1"/>
</dbReference>
<protein>
    <recommendedName>
        <fullName evidence="1">ABM domain-containing protein</fullName>
    </recommendedName>
</protein>
<accession>R7YIU9</accession>
<sequence>MVYTIVVHFRAKDEPGAIEKLTKKLQEASQVYSQDKETISWFIMRDHRDPRAFTIVERYDNEDSQKYHLENPYWKTFDPYVKPLLDGDMDLRRYHEIDTSEKVTVEDEKFLEETVKGYQRDCKGA</sequence>
<dbReference type="OrthoDB" id="194076at2759"/>
<dbReference type="EMBL" id="JH767556">
    <property type="protein sequence ID" value="EON61813.1"/>
    <property type="molecule type" value="Genomic_DNA"/>
</dbReference>
<dbReference type="AlphaFoldDB" id="R7YIU9"/>